<sequence length="189" mass="20743">MLKNLVAQSRSVRRFVEKEAVGSQVLAELIDLARQSPSAGNLQRLRFRPVREAGERDGVFQALGWAAYLKDWQGPKPGERPAAYIVICGPEKGGEHLFCDIGIAAQTMALGAAEKGLGACMLANMDKEVLRRVLAIPESLDILLVLALGEPGEKVVMEAMKQDSSVQYWRDEKGVHHVPKRLLSDILIS</sequence>
<accession>A0ABT3NAN3</accession>
<gene>
    <name evidence="4" type="ORF">OOT00_11030</name>
</gene>
<name>A0ABT3NAN3_9BACT</name>
<keyword evidence="5" id="KW-1185">Reference proteome</keyword>
<reference evidence="4 5" key="1">
    <citation type="submission" date="2022-11" db="EMBL/GenBank/DDBJ databases">
        <title>Desulfobotulus tamanensis H1 sp. nov. - anaerobic, alkaliphilic, sulphate reducing bacterium isolated from terrestrial mud volcano.</title>
        <authorList>
            <person name="Frolova A."/>
            <person name="Merkel A.Y."/>
            <person name="Slobodkin A.I."/>
        </authorList>
    </citation>
    <scope>NUCLEOTIDE SEQUENCE [LARGE SCALE GENOMIC DNA]</scope>
    <source>
        <strain evidence="4 5">H1</strain>
    </source>
</reference>
<evidence type="ECO:0000313" key="5">
    <source>
        <dbReference type="Proteomes" id="UP001209681"/>
    </source>
</evidence>
<keyword evidence="2" id="KW-0560">Oxidoreductase</keyword>
<dbReference type="InterPro" id="IPR029479">
    <property type="entry name" value="Nitroreductase"/>
</dbReference>
<dbReference type="EMBL" id="JAPFPW010000012">
    <property type="protein sequence ID" value="MCW7754518.1"/>
    <property type="molecule type" value="Genomic_DNA"/>
</dbReference>
<dbReference type="InterPro" id="IPR023312">
    <property type="entry name" value="Put_nitroreductase_C_bac"/>
</dbReference>
<evidence type="ECO:0000256" key="2">
    <source>
        <dbReference type="ARBA" id="ARBA00023002"/>
    </source>
</evidence>
<dbReference type="RefSeq" id="WP_265425433.1">
    <property type="nucleotide sequence ID" value="NZ_JAPFPW010000012.1"/>
</dbReference>
<evidence type="ECO:0000259" key="3">
    <source>
        <dbReference type="Pfam" id="PF00881"/>
    </source>
</evidence>
<dbReference type="Proteomes" id="UP001209681">
    <property type="component" value="Unassembled WGS sequence"/>
</dbReference>
<proteinExistence type="inferred from homology"/>
<evidence type="ECO:0000313" key="4">
    <source>
        <dbReference type="EMBL" id="MCW7754518.1"/>
    </source>
</evidence>
<dbReference type="Gene3D" id="3.40.109.10">
    <property type="entry name" value="NADH Oxidase"/>
    <property type="match status" value="1"/>
</dbReference>
<comment type="similarity">
    <text evidence="1">Belongs to the nitroreductase family.</text>
</comment>
<dbReference type="CDD" id="cd02062">
    <property type="entry name" value="Nitro_FMN_reductase"/>
    <property type="match status" value="1"/>
</dbReference>
<evidence type="ECO:0000256" key="1">
    <source>
        <dbReference type="ARBA" id="ARBA00007118"/>
    </source>
</evidence>
<comment type="caution">
    <text evidence="4">The sequence shown here is derived from an EMBL/GenBank/DDBJ whole genome shotgun (WGS) entry which is preliminary data.</text>
</comment>
<dbReference type="SUPFAM" id="SSF55469">
    <property type="entry name" value="FMN-dependent nitroreductase-like"/>
    <property type="match status" value="1"/>
</dbReference>
<dbReference type="PANTHER" id="PTHR43673:SF10">
    <property type="entry name" value="NADH DEHYDROGENASE_NAD(P)H NITROREDUCTASE XCC3605-RELATED"/>
    <property type="match status" value="1"/>
</dbReference>
<dbReference type="InterPro" id="IPR000415">
    <property type="entry name" value="Nitroreductase-like"/>
</dbReference>
<dbReference type="PANTHER" id="PTHR43673">
    <property type="entry name" value="NAD(P)H NITROREDUCTASE YDGI-RELATED"/>
    <property type="match status" value="1"/>
</dbReference>
<organism evidence="4 5">
    <name type="scientific">Desulfobotulus pelophilus</name>
    <dbReference type="NCBI Taxonomy" id="2823377"/>
    <lineage>
        <taxon>Bacteria</taxon>
        <taxon>Pseudomonadati</taxon>
        <taxon>Thermodesulfobacteriota</taxon>
        <taxon>Desulfobacteria</taxon>
        <taxon>Desulfobacterales</taxon>
        <taxon>Desulfobacteraceae</taxon>
        <taxon>Desulfobotulus</taxon>
    </lineage>
</organism>
<feature type="domain" description="Nitroreductase" evidence="3">
    <location>
        <begin position="7"/>
        <end position="149"/>
    </location>
</feature>
<dbReference type="Pfam" id="PF00881">
    <property type="entry name" value="Nitroreductase"/>
    <property type="match status" value="1"/>
</dbReference>
<protein>
    <submittedName>
        <fullName evidence="4">Nitroreductase family protein</fullName>
    </submittedName>
</protein>
<dbReference type="Gene3D" id="2.20.180.10">
    <property type="entry name" value="putative fmn-dependent nitroreductase like domains"/>
    <property type="match status" value="1"/>
</dbReference>